<evidence type="ECO:0000313" key="2">
    <source>
        <dbReference type="WBParaSite" id="JU765_v2.g66.t1"/>
    </source>
</evidence>
<dbReference type="Proteomes" id="UP000887576">
    <property type="component" value="Unplaced"/>
</dbReference>
<accession>A0AC34RGT6</accession>
<sequence>MGVDGRSNRFGGNGSCGTAFGGDELAFDGVEAVGSLVGVVGQGKSTGSVNSDGLIGVVGCPNAGGIFGIVLGDFIGVIGE</sequence>
<protein>
    <submittedName>
        <fullName evidence="2">Uncharacterized protein</fullName>
    </submittedName>
</protein>
<organism evidence="1 2">
    <name type="scientific">Panagrolaimus sp. JU765</name>
    <dbReference type="NCBI Taxonomy" id="591449"/>
    <lineage>
        <taxon>Eukaryota</taxon>
        <taxon>Metazoa</taxon>
        <taxon>Ecdysozoa</taxon>
        <taxon>Nematoda</taxon>
        <taxon>Chromadorea</taxon>
        <taxon>Rhabditida</taxon>
        <taxon>Tylenchina</taxon>
        <taxon>Panagrolaimomorpha</taxon>
        <taxon>Panagrolaimoidea</taxon>
        <taxon>Panagrolaimidae</taxon>
        <taxon>Panagrolaimus</taxon>
    </lineage>
</organism>
<proteinExistence type="predicted"/>
<evidence type="ECO:0000313" key="1">
    <source>
        <dbReference type="Proteomes" id="UP000887576"/>
    </source>
</evidence>
<dbReference type="WBParaSite" id="JU765_v2.g66.t1">
    <property type="protein sequence ID" value="JU765_v2.g66.t1"/>
    <property type="gene ID" value="JU765_v2.g66"/>
</dbReference>
<name>A0AC34RGT6_9BILA</name>
<reference evidence="2" key="1">
    <citation type="submission" date="2022-11" db="UniProtKB">
        <authorList>
            <consortium name="WormBaseParasite"/>
        </authorList>
    </citation>
    <scope>IDENTIFICATION</scope>
</reference>